<dbReference type="EMBL" id="JAAXOW010000003">
    <property type="protein sequence ID" value="NKX93669.1"/>
    <property type="molecule type" value="Genomic_DNA"/>
</dbReference>
<dbReference type="Gene3D" id="3.40.30.10">
    <property type="entry name" value="Glutaredoxin"/>
    <property type="match status" value="1"/>
</dbReference>
<dbReference type="Pfam" id="PF10262">
    <property type="entry name" value="Rdx"/>
    <property type="match status" value="1"/>
</dbReference>
<dbReference type="AlphaFoldDB" id="A0A9X5FCJ1"/>
<dbReference type="InterPro" id="IPR036249">
    <property type="entry name" value="Thioredoxin-like_sf"/>
</dbReference>
<keyword evidence="3" id="KW-1185">Reference proteome</keyword>
<evidence type="ECO:0000313" key="2">
    <source>
        <dbReference type="EMBL" id="NKX93669.1"/>
    </source>
</evidence>
<keyword evidence="1" id="KW-0676">Redox-active center</keyword>
<reference evidence="2 3" key="1">
    <citation type="submission" date="2020-04" db="EMBL/GenBank/DDBJ databases">
        <title>MicrobeNet Type strains.</title>
        <authorList>
            <person name="Nicholson A.C."/>
        </authorList>
    </citation>
    <scope>NUCLEOTIDE SEQUENCE [LARGE SCALE GENOMIC DNA]</scope>
    <source>
        <strain evidence="2 3">ATCC BAA-789</strain>
    </source>
</reference>
<protein>
    <submittedName>
        <fullName evidence="2">SelT/SelW/SelH family protein</fullName>
    </submittedName>
</protein>
<gene>
    <name evidence="2" type="ORF">HF995_10380</name>
</gene>
<dbReference type="PANTHER" id="PTHR36417">
    <property type="entry name" value="SELENOPROTEIN DOMAIN PROTEIN (AFU_ORTHOLOGUE AFUA_1G05220)"/>
    <property type="match status" value="1"/>
</dbReference>
<comment type="caution">
    <text evidence="2">The sequence shown here is derived from an EMBL/GenBank/DDBJ whole genome shotgun (WGS) entry which is preliminary data.</text>
</comment>
<evidence type="ECO:0000313" key="3">
    <source>
        <dbReference type="Proteomes" id="UP000774283"/>
    </source>
</evidence>
<organism evidence="2 3">
    <name type="scientific">Sanguibacter hominis ATCC BAA-789</name>
    <dbReference type="NCBI Taxonomy" id="1312740"/>
    <lineage>
        <taxon>Bacteria</taxon>
        <taxon>Bacillati</taxon>
        <taxon>Actinomycetota</taxon>
        <taxon>Actinomycetes</taxon>
        <taxon>Micrococcales</taxon>
        <taxon>Sanguibacteraceae</taxon>
        <taxon>Sanguibacter</taxon>
    </lineage>
</organism>
<dbReference type="PANTHER" id="PTHR36417:SF2">
    <property type="entry name" value="SELENOPROTEIN DOMAIN PROTEIN (AFU_ORTHOLOGUE AFUA_1G05220)"/>
    <property type="match status" value="1"/>
</dbReference>
<dbReference type="NCBIfam" id="TIGR02174">
    <property type="entry name" value="CXXU_selWTH"/>
    <property type="match status" value="1"/>
</dbReference>
<dbReference type="Proteomes" id="UP000774283">
    <property type="component" value="Unassembled WGS sequence"/>
</dbReference>
<name>A0A9X5FCJ1_9MICO</name>
<proteinExistence type="predicted"/>
<dbReference type="InterPro" id="IPR011893">
    <property type="entry name" value="Selenoprotein_Rdx-typ"/>
</dbReference>
<dbReference type="SUPFAM" id="SSF52833">
    <property type="entry name" value="Thioredoxin-like"/>
    <property type="match status" value="1"/>
</dbReference>
<sequence length="93" mass="10314">MALTYCTQCRWLARAAWMAQELLTTFPEGTEVALVPGRGGVFQVRVDDALVWDRRTDGGFPEITTLKRLVRDVVAPGQPLGHSERSRETVGQA</sequence>
<accession>A0A9X5FCJ1</accession>
<evidence type="ECO:0000256" key="1">
    <source>
        <dbReference type="ARBA" id="ARBA00023284"/>
    </source>
</evidence>